<dbReference type="CDD" id="cd06193">
    <property type="entry name" value="siderophore_interacting"/>
    <property type="match status" value="1"/>
</dbReference>
<dbReference type="PROSITE" id="PS51384">
    <property type="entry name" value="FAD_FR"/>
    <property type="match status" value="1"/>
</dbReference>
<dbReference type="InterPro" id="IPR039261">
    <property type="entry name" value="FNR_nucleotide-bd"/>
</dbReference>
<reference evidence="2 3" key="1">
    <citation type="submission" date="2024-01" db="EMBL/GenBank/DDBJ databases">
        <title>Genome insights into Plantactinospora sonchi sp. nov.</title>
        <authorList>
            <person name="Wang L."/>
        </authorList>
    </citation>
    <scope>NUCLEOTIDE SEQUENCE [LARGE SCALE GENOMIC DNA]</scope>
    <source>
        <strain evidence="2 3">NEAU-QY2</strain>
    </source>
</reference>
<organism evidence="2 3">
    <name type="scientific">Plantactinospora sonchi</name>
    <dbReference type="NCBI Taxonomy" id="1544735"/>
    <lineage>
        <taxon>Bacteria</taxon>
        <taxon>Bacillati</taxon>
        <taxon>Actinomycetota</taxon>
        <taxon>Actinomycetes</taxon>
        <taxon>Micromonosporales</taxon>
        <taxon>Micromonosporaceae</taxon>
        <taxon>Plantactinospora</taxon>
    </lineage>
</organism>
<dbReference type="Pfam" id="PF04954">
    <property type="entry name" value="SIP"/>
    <property type="match status" value="1"/>
</dbReference>
<dbReference type="Proteomes" id="UP001332243">
    <property type="component" value="Unassembled WGS sequence"/>
</dbReference>
<feature type="domain" description="FAD-binding FR-type" evidence="1">
    <location>
        <begin position="14"/>
        <end position="147"/>
    </location>
</feature>
<dbReference type="Gene3D" id="3.40.50.80">
    <property type="entry name" value="Nucleotide-binding domain of ferredoxin-NADP reductase (FNR) module"/>
    <property type="match status" value="1"/>
</dbReference>
<dbReference type="PANTHER" id="PTHR30157:SF0">
    <property type="entry name" value="NADPH-DEPENDENT FERRIC-CHELATE REDUCTASE"/>
    <property type="match status" value="1"/>
</dbReference>
<accession>A0ABU7RX87</accession>
<keyword evidence="3" id="KW-1185">Reference proteome</keyword>
<dbReference type="EMBL" id="JAZGQK010000017">
    <property type="protein sequence ID" value="MEE6261101.1"/>
    <property type="molecule type" value="Genomic_DNA"/>
</dbReference>
<proteinExistence type="predicted"/>
<dbReference type="InterPro" id="IPR039374">
    <property type="entry name" value="SIP_fam"/>
</dbReference>
<evidence type="ECO:0000313" key="2">
    <source>
        <dbReference type="EMBL" id="MEE6261101.1"/>
    </source>
</evidence>
<dbReference type="PANTHER" id="PTHR30157">
    <property type="entry name" value="FERRIC REDUCTASE, NADPH-DEPENDENT"/>
    <property type="match status" value="1"/>
</dbReference>
<gene>
    <name evidence="2" type="ORF">V1633_21710</name>
</gene>
<comment type="caution">
    <text evidence="2">The sequence shown here is derived from an EMBL/GenBank/DDBJ whole genome shotgun (WGS) entry which is preliminary data.</text>
</comment>
<evidence type="ECO:0000313" key="3">
    <source>
        <dbReference type="Proteomes" id="UP001332243"/>
    </source>
</evidence>
<dbReference type="Pfam" id="PF08021">
    <property type="entry name" value="FAD_binding_9"/>
    <property type="match status" value="1"/>
</dbReference>
<dbReference type="RefSeq" id="WP_331216195.1">
    <property type="nucleotide sequence ID" value="NZ_JAZGQK010000017.1"/>
</dbReference>
<dbReference type="InterPro" id="IPR013113">
    <property type="entry name" value="SIP_FAD-bd"/>
</dbReference>
<protein>
    <submittedName>
        <fullName evidence="2">Siderophore-interacting protein</fullName>
    </submittedName>
</protein>
<dbReference type="InterPro" id="IPR017927">
    <property type="entry name" value="FAD-bd_FR_type"/>
</dbReference>
<dbReference type="InterPro" id="IPR007037">
    <property type="entry name" value="SIP_rossman_dom"/>
</dbReference>
<dbReference type="SUPFAM" id="SSF63380">
    <property type="entry name" value="Riboflavin synthase domain-like"/>
    <property type="match status" value="1"/>
</dbReference>
<sequence>MTEVSTVTPPVAAWRLFPAEVARLHRMSPSFLRVTLTGADLDSFADPGYDQRIKLVFPIPVHGFRYLPDSPDWYARWRALPTELRNPFRTYTTRAVRRHLREVDVDIVLHDDGGAYGPHGPAARWALAARPGDQLVVMGPDHGYPGDHGGREFQPALAGRTLLLAGDETAVPAIAAILERLPAGSRGEAVLEVPHPEDLLDLPAPPGVTVTWLPRSGAPHGSRLIPAVRAAAERLIPTSPVAGAPAVGAAALDESGGTDPDEELWEVPMGLSGGGHYAWLAGESGVIRTLRRHLVTERGLDRESVAFMGYWRLGRADDGA</sequence>
<dbReference type="InterPro" id="IPR017938">
    <property type="entry name" value="Riboflavin_synthase-like_b-brl"/>
</dbReference>
<evidence type="ECO:0000259" key="1">
    <source>
        <dbReference type="PROSITE" id="PS51384"/>
    </source>
</evidence>
<name>A0ABU7RX87_9ACTN</name>
<dbReference type="Gene3D" id="2.40.30.10">
    <property type="entry name" value="Translation factors"/>
    <property type="match status" value="1"/>
</dbReference>